<dbReference type="Proteomes" id="UP000254266">
    <property type="component" value="Unassembled WGS sequence"/>
</dbReference>
<dbReference type="CDD" id="cd03801">
    <property type="entry name" value="GT4_PimA-like"/>
    <property type="match status" value="1"/>
</dbReference>
<sequence>MKVLLAHCYYRSSAPSGEDSVFRSEKELLEINKVEVIPYEKYNDDVKISTIFDSVNTAINTIWSSSSYSELVGLIKKHSPDVVHFHNTFPQLSPSVYKACYDNNVAVVQTLHNYRLVCPGGMLLRNANSCELCLDGSKFPTPSIKHKCYRNSITATLPLALMIARNRFNGAYNKYVNRYIALTQFAKDRFIRGALLESKLTIKPNFLGVNTELCVEKENYVVFVGRLSEEKGIKTLIHAWSEINNVKLKVLGDGHLRESLEEEVRAKKSNVEFLGFCSQQELLEVIKRASLQIIPSECYEGFPVSVLEAFSCGTPVIASCLGSLQEIIDDEETGVLFEPKNEKDLVEKIKGLLADTAKRTRLALNARSVFDKKYSQDINFKILMDIYNDAISDMKNSKH</sequence>
<evidence type="ECO:0000313" key="3">
    <source>
        <dbReference type="Proteomes" id="UP000254266"/>
    </source>
</evidence>
<dbReference type="SUPFAM" id="SSF53756">
    <property type="entry name" value="UDP-Glycosyltransferase/glycogen phosphorylase"/>
    <property type="match status" value="1"/>
</dbReference>
<keyword evidence="3" id="KW-1185">Reference proteome</keyword>
<dbReference type="PANTHER" id="PTHR45947:SF13">
    <property type="entry name" value="TRANSFERASE"/>
    <property type="match status" value="1"/>
</dbReference>
<evidence type="ECO:0000313" key="2">
    <source>
        <dbReference type="EMBL" id="RDH81026.1"/>
    </source>
</evidence>
<dbReference type="PANTHER" id="PTHR45947">
    <property type="entry name" value="SULFOQUINOVOSYL TRANSFERASE SQD2"/>
    <property type="match status" value="1"/>
</dbReference>
<dbReference type="InterPro" id="IPR050194">
    <property type="entry name" value="Glycosyltransferase_grp1"/>
</dbReference>
<protein>
    <submittedName>
        <fullName evidence="2">Glycosyl transferase family 1</fullName>
    </submittedName>
</protein>
<keyword evidence="2" id="KW-0808">Transferase</keyword>
<dbReference type="GO" id="GO:0016757">
    <property type="term" value="F:glycosyltransferase activity"/>
    <property type="evidence" value="ECO:0007669"/>
    <property type="project" value="InterPro"/>
</dbReference>
<feature type="domain" description="Glycosyl transferase family 1" evidence="1">
    <location>
        <begin position="216"/>
        <end position="368"/>
    </location>
</feature>
<organism evidence="2 3">
    <name type="scientific">endosymbiont of Galathealinum brachiosum</name>
    <dbReference type="NCBI Taxonomy" id="2200906"/>
    <lineage>
        <taxon>Bacteria</taxon>
        <taxon>Pseudomonadati</taxon>
        <taxon>Pseudomonadota</taxon>
        <taxon>Gammaproteobacteria</taxon>
        <taxon>sulfur-oxidizing symbionts</taxon>
    </lineage>
</organism>
<evidence type="ECO:0000259" key="1">
    <source>
        <dbReference type="Pfam" id="PF00534"/>
    </source>
</evidence>
<gene>
    <name evidence="2" type="ORF">DIZ80_12960</name>
</gene>
<dbReference type="InterPro" id="IPR001296">
    <property type="entry name" value="Glyco_trans_1"/>
</dbReference>
<dbReference type="Pfam" id="PF00534">
    <property type="entry name" value="Glycos_transf_1"/>
    <property type="match status" value="1"/>
</dbReference>
<proteinExistence type="predicted"/>
<dbReference type="EMBL" id="QFXC01000013">
    <property type="protein sequence ID" value="RDH81026.1"/>
    <property type="molecule type" value="Genomic_DNA"/>
</dbReference>
<dbReference type="Gene3D" id="3.40.50.2000">
    <property type="entry name" value="Glycogen Phosphorylase B"/>
    <property type="match status" value="2"/>
</dbReference>
<comment type="caution">
    <text evidence="2">The sequence shown here is derived from an EMBL/GenBank/DDBJ whole genome shotgun (WGS) entry which is preliminary data.</text>
</comment>
<accession>A0A370DA20</accession>
<name>A0A370DA20_9GAMM</name>
<dbReference type="AlphaFoldDB" id="A0A370DA20"/>
<reference evidence="2 3" key="1">
    <citation type="journal article" date="2018" name="ISME J.">
        <title>Endosymbiont genomes yield clues of tubeworm success.</title>
        <authorList>
            <person name="Li Y."/>
            <person name="Liles M.R."/>
            <person name="Halanych K.M."/>
        </authorList>
    </citation>
    <scope>NUCLEOTIDE SEQUENCE [LARGE SCALE GENOMIC DNA]</scope>
    <source>
        <strain evidence="2">A1464</strain>
    </source>
</reference>